<dbReference type="InterPro" id="IPR005174">
    <property type="entry name" value="KIB1-4_b-propeller"/>
</dbReference>
<dbReference type="Pfam" id="PF03478">
    <property type="entry name" value="Beta-prop_KIB1-4"/>
    <property type="match status" value="1"/>
</dbReference>
<gene>
    <name evidence="2" type="ORF">LUZ61_008537</name>
</gene>
<dbReference type="InterPro" id="IPR050942">
    <property type="entry name" value="F-box_BR-signaling"/>
</dbReference>
<dbReference type="AlphaFoldDB" id="A0AAD6EXJ8"/>
<evidence type="ECO:0000313" key="3">
    <source>
        <dbReference type="Proteomes" id="UP001210211"/>
    </source>
</evidence>
<protein>
    <recommendedName>
        <fullName evidence="1">KIB1-4 beta-propeller domain-containing protein</fullName>
    </recommendedName>
</protein>
<dbReference type="EMBL" id="JAMRDG010000001">
    <property type="protein sequence ID" value="KAJ3704832.1"/>
    <property type="molecule type" value="Genomic_DNA"/>
</dbReference>
<accession>A0AAD6EXJ8</accession>
<feature type="domain" description="KIB1-4 beta-propeller" evidence="1">
    <location>
        <begin position="78"/>
        <end position="309"/>
    </location>
</feature>
<comment type="caution">
    <text evidence="2">The sequence shown here is derived from an EMBL/GenBank/DDBJ whole genome shotgun (WGS) entry which is preliminary data.</text>
</comment>
<evidence type="ECO:0000313" key="2">
    <source>
        <dbReference type="EMBL" id="KAJ3704832.1"/>
    </source>
</evidence>
<organism evidence="2 3">
    <name type="scientific">Rhynchospora tenuis</name>
    <dbReference type="NCBI Taxonomy" id="198213"/>
    <lineage>
        <taxon>Eukaryota</taxon>
        <taxon>Viridiplantae</taxon>
        <taxon>Streptophyta</taxon>
        <taxon>Embryophyta</taxon>
        <taxon>Tracheophyta</taxon>
        <taxon>Spermatophyta</taxon>
        <taxon>Magnoliopsida</taxon>
        <taxon>Liliopsida</taxon>
        <taxon>Poales</taxon>
        <taxon>Cyperaceae</taxon>
        <taxon>Cyperoideae</taxon>
        <taxon>Rhynchosporeae</taxon>
        <taxon>Rhynchospora</taxon>
    </lineage>
</organism>
<dbReference type="PANTHER" id="PTHR44259:SF114">
    <property type="entry name" value="OS06G0707300 PROTEIN"/>
    <property type="match status" value="1"/>
</dbReference>
<name>A0AAD6EXJ8_9POAL</name>
<dbReference type="PANTHER" id="PTHR44259">
    <property type="entry name" value="OS07G0183000 PROTEIN-RELATED"/>
    <property type="match status" value="1"/>
</dbReference>
<keyword evidence="3" id="KW-1185">Reference proteome</keyword>
<evidence type="ECO:0000259" key="1">
    <source>
        <dbReference type="Pfam" id="PF03478"/>
    </source>
</evidence>
<dbReference type="Proteomes" id="UP001210211">
    <property type="component" value="Unassembled WGS sequence"/>
</dbReference>
<proteinExistence type="predicted"/>
<reference evidence="2 3" key="1">
    <citation type="journal article" date="2022" name="Cell">
        <title>Repeat-based holocentromeres influence genome architecture and karyotype evolution.</title>
        <authorList>
            <person name="Hofstatter P.G."/>
            <person name="Thangavel G."/>
            <person name="Lux T."/>
            <person name="Neumann P."/>
            <person name="Vondrak T."/>
            <person name="Novak P."/>
            <person name="Zhang M."/>
            <person name="Costa L."/>
            <person name="Castellani M."/>
            <person name="Scott A."/>
            <person name="Toegelov H."/>
            <person name="Fuchs J."/>
            <person name="Mata-Sucre Y."/>
            <person name="Dias Y."/>
            <person name="Vanzela A.L.L."/>
            <person name="Huettel B."/>
            <person name="Almeida C.C.S."/>
            <person name="Simkova H."/>
            <person name="Souza G."/>
            <person name="Pedrosa-Harand A."/>
            <person name="Macas J."/>
            <person name="Mayer K.F.X."/>
            <person name="Houben A."/>
            <person name="Marques A."/>
        </authorList>
    </citation>
    <scope>NUCLEOTIDE SEQUENCE [LARGE SCALE GENOMIC DNA]</scope>
    <source>
        <strain evidence="2">RhyTen1mFocal</strain>
    </source>
</reference>
<sequence>MPKERKANSRKKEWANWAELNPDMLRIISRKLCDIRSFISFRVVCKRWRSTTDLSNCPRQFPCLIDSRHYPDTTLRVYSPTSRRTHIFEIPRTLWYEPSGGDVLIQSSSGMGLFYLNPLVGVKAAFPDGVLSRNFVSTQINSRIDEFVVVTEQCYDVLYFKISDTDGWTKKEFCYLKASAYHDLKLFLLEVTNSVPPIFNPYRVTVINKINGAELPSIPFLKPLYYPLMYLIATTDSLLAIIGIIPSRFEDLKKSQFEVHQLENYPQNPHCTKLIGIGDLMLFLNHFNGFSLRATKYSGFKGNCIYFTARCSKPLGGMKHVIGRWDMGLNQIEEHSGPTWFDSLEMNTAWCKKCGRER</sequence>